<dbReference type="Proteomes" id="UP000593932">
    <property type="component" value="Chromosome"/>
</dbReference>
<reference evidence="2 3" key="1">
    <citation type="submission" date="2020-10" db="EMBL/GenBank/DDBJ databases">
        <title>complete genome sequencing of Lysobacter sp. H23M41.</title>
        <authorList>
            <person name="Bae J.-W."/>
            <person name="Lee S.-Y."/>
        </authorList>
    </citation>
    <scope>NUCLEOTIDE SEQUENCE [LARGE SCALE GENOMIC DNA]</scope>
    <source>
        <strain evidence="2 3">H23M41</strain>
    </source>
</reference>
<evidence type="ECO:0000256" key="1">
    <source>
        <dbReference type="SAM" id="MobiDB-lite"/>
    </source>
</evidence>
<dbReference type="EMBL" id="CP063657">
    <property type="protein sequence ID" value="QOW23254.1"/>
    <property type="molecule type" value="Genomic_DNA"/>
</dbReference>
<evidence type="ECO:0008006" key="4">
    <source>
        <dbReference type="Google" id="ProtNLM"/>
    </source>
</evidence>
<proteinExistence type="predicted"/>
<evidence type="ECO:0000313" key="3">
    <source>
        <dbReference type="Proteomes" id="UP000593932"/>
    </source>
</evidence>
<feature type="compositionally biased region" description="Basic and acidic residues" evidence="1">
    <location>
        <begin position="13"/>
        <end position="30"/>
    </location>
</feature>
<name>A0A7S6ZVY5_9GAMM</name>
<evidence type="ECO:0000313" key="2">
    <source>
        <dbReference type="EMBL" id="QOW23254.1"/>
    </source>
</evidence>
<dbReference type="RefSeq" id="WP_194035725.1">
    <property type="nucleotide sequence ID" value="NZ_CP063657.1"/>
</dbReference>
<protein>
    <recommendedName>
        <fullName evidence="4">Nucleotidyltransferase</fullName>
    </recommendedName>
</protein>
<feature type="region of interest" description="Disordered" evidence="1">
    <location>
        <begin position="1"/>
        <end position="49"/>
    </location>
</feature>
<sequence length="225" mass="24928">MAGGKSGKARSHPRSDAHSRIRDGVAREAARLMGTGEAGDYPQARRKASQRLGVTDKALLPDNEHIEQALQDYQRLFRPEIAELSHRYREAALEAMEFLAPFQPRLTGPVLEGTADAQSVVTLHLHDDDADAVAHHLQQHDIPADTDRVRLRLDARRDEEFPVWRFFAGDVAFELVGLPSLQVRQAPLARGDDQPMRRASANQLRRLMRDGEALAGTASGTAPHP</sequence>
<accession>A0A7S6ZVY5</accession>
<gene>
    <name evidence="2" type="ORF">INQ42_03215</name>
</gene>
<organism evidence="2 3">
    <name type="scientific">Novilysobacter avium</name>
    <dbReference type="NCBI Taxonomy" id="2781023"/>
    <lineage>
        <taxon>Bacteria</taxon>
        <taxon>Pseudomonadati</taxon>
        <taxon>Pseudomonadota</taxon>
        <taxon>Gammaproteobacteria</taxon>
        <taxon>Lysobacterales</taxon>
        <taxon>Lysobacteraceae</taxon>
        <taxon>Novilysobacter</taxon>
    </lineage>
</organism>
<keyword evidence="3" id="KW-1185">Reference proteome</keyword>